<evidence type="ECO:0000256" key="3">
    <source>
        <dbReference type="ARBA" id="ARBA00022578"/>
    </source>
</evidence>
<evidence type="ECO:0000313" key="7">
    <source>
        <dbReference type="Proteomes" id="UP001597083"/>
    </source>
</evidence>
<dbReference type="Pfam" id="PF00872">
    <property type="entry name" value="Transposase_mut"/>
    <property type="match status" value="1"/>
</dbReference>
<keyword evidence="5" id="KW-0233">DNA recombination</keyword>
<organism evidence="6 7">
    <name type="scientific">Actinomadura adrarensis</name>
    <dbReference type="NCBI Taxonomy" id="1819600"/>
    <lineage>
        <taxon>Bacteria</taxon>
        <taxon>Bacillati</taxon>
        <taxon>Actinomycetota</taxon>
        <taxon>Actinomycetes</taxon>
        <taxon>Streptosporangiales</taxon>
        <taxon>Thermomonosporaceae</taxon>
        <taxon>Actinomadura</taxon>
    </lineage>
</organism>
<sequence>MVSSLQAEHPDAAQHLDEASEDLLAFTGFPRQLWRQIYFHSIPASRGTRDSRGDHLRTTIGRRCDFIFNSG</sequence>
<comment type="caution">
    <text evidence="6">The sequence shown here is derived from an EMBL/GenBank/DDBJ whole genome shotgun (WGS) entry which is preliminary data.</text>
</comment>
<dbReference type="EMBL" id="JBHTIR010003077">
    <property type="protein sequence ID" value="MFD0854633.1"/>
    <property type="molecule type" value="Genomic_DNA"/>
</dbReference>
<keyword evidence="7" id="KW-1185">Reference proteome</keyword>
<dbReference type="Proteomes" id="UP001597083">
    <property type="component" value="Unassembled WGS sequence"/>
</dbReference>
<name>A0ABW3CJQ2_9ACTN</name>
<evidence type="ECO:0000256" key="2">
    <source>
        <dbReference type="ARBA" id="ARBA00010961"/>
    </source>
</evidence>
<evidence type="ECO:0000256" key="4">
    <source>
        <dbReference type="ARBA" id="ARBA00023125"/>
    </source>
</evidence>
<comment type="function">
    <text evidence="1">Required for the transposition of the insertion element.</text>
</comment>
<gene>
    <name evidence="6" type="ORF">ACFQ07_20515</name>
</gene>
<evidence type="ECO:0000256" key="1">
    <source>
        <dbReference type="ARBA" id="ARBA00002190"/>
    </source>
</evidence>
<proteinExistence type="inferred from homology"/>
<accession>A0ABW3CJQ2</accession>
<keyword evidence="4" id="KW-0238">DNA-binding</keyword>
<protein>
    <submittedName>
        <fullName evidence="6">Transposase</fullName>
    </submittedName>
</protein>
<keyword evidence="3" id="KW-0815">Transposition</keyword>
<comment type="similarity">
    <text evidence="2">Belongs to the transposase mutator family.</text>
</comment>
<dbReference type="InterPro" id="IPR001207">
    <property type="entry name" value="Transposase_mutator"/>
</dbReference>
<reference evidence="7" key="1">
    <citation type="journal article" date="2019" name="Int. J. Syst. Evol. Microbiol.">
        <title>The Global Catalogue of Microorganisms (GCM) 10K type strain sequencing project: providing services to taxonomists for standard genome sequencing and annotation.</title>
        <authorList>
            <consortium name="The Broad Institute Genomics Platform"/>
            <consortium name="The Broad Institute Genome Sequencing Center for Infectious Disease"/>
            <person name="Wu L."/>
            <person name="Ma J."/>
        </authorList>
    </citation>
    <scope>NUCLEOTIDE SEQUENCE [LARGE SCALE GENOMIC DNA]</scope>
    <source>
        <strain evidence="7">JCM 31696</strain>
    </source>
</reference>
<evidence type="ECO:0000313" key="6">
    <source>
        <dbReference type="EMBL" id="MFD0854633.1"/>
    </source>
</evidence>
<evidence type="ECO:0000256" key="5">
    <source>
        <dbReference type="ARBA" id="ARBA00023172"/>
    </source>
</evidence>